<evidence type="ECO:0000313" key="3">
    <source>
        <dbReference type="Proteomes" id="UP001500552"/>
    </source>
</evidence>
<reference evidence="3" key="1">
    <citation type="journal article" date="2019" name="Int. J. Syst. Evol. Microbiol.">
        <title>The Global Catalogue of Microorganisms (GCM) 10K type strain sequencing project: providing services to taxonomists for standard genome sequencing and annotation.</title>
        <authorList>
            <consortium name="The Broad Institute Genomics Platform"/>
            <consortium name="The Broad Institute Genome Sequencing Center for Infectious Disease"/>
            <person name="Wu L."/>
            <person name="Ma J."/>
        </authorList>
    </citation>
    <scope>NUCLEOTIDE SEQUENCE [LARGE SCALE GENOMIC DNA]</scope>
    <source>
        <strain evidence="3">JCM 17926</strain>
    </source>
</reference>
<comment type="caution">
    <text evidence="2">The sequence shown here is derived from an EMBL/GenBank/DDBJ whole genome shotgun (WGS) entry which is preliminary data.</text>
</comment>
<feature type="transmembrane region" description="Helical" evidence="1">
    <location>
        <begin position="32"/>
        <end position="52"/>
    </location>
</feature>
<evidence type="ECO:0000256" key="1">
    <source>
        <dbReference type="SAM" id="Phobius"/>
    </source>
</evidence>
<accession>A0ABP8LXR8</accession>
<protein>
    <recommendedName>
        <fullName evidence="4">Potassium transporter KefB</fullName>
    </recommendedName>
</protein>
<gene>
    <name evidence="2" type="ORF">GCM10023188_33780</name>
</gene>
<evidence type="ECO:0000313" key="2">
    <source>
        <dbReference type="EMBL" id="GAA4438415.1"/>
    </source>
</evidence>
<organism evidence="2 3">
    <name type="scientific">Pontibacter saemangeumensis</name>
    <dbReference type="NCBI Taxonomy" id="1084525"/>
    <lineage>
        <taxon>Bacteria</taxon>
        <taxon>Pseudomonadati</taxon>
        <taxon>Bacteroidota</taxon>
        <taxon>Cytophagia</taxon>
        <taxon>Cytophagales</taxon>
        <taxon>Hymenobacteraceae</taxon>
        <taxon>Pontibacter</taxon>
    </lineage>
</organism>
<keyword evidence="3" id="KW-1185">Reference proteome</keyword>
<dbReference type="Proteomes" id="UP001500552">
    <property type="component" value="Unassembled WGS sequence"/>
</dbReference>
<keyword evidence="1" id="KW-0472">Membrane</keyword>
<dbReference type="EMBL" id="BAABHC010000016">
    <property type="protein sequence ID" value="GAA4438415.1"/>
    <property type="molecule type" value="Genomic_DNA"/>
</dbReference>
<evidence type="ECO:0008006" key="4">
    <source>
        <dbReference type="Google" id="ProtNLM"/>
    </source>
</evidence>
<keyword evidence="1" id="KW-1133">Transmembrane helix</keyword>
<proteinExistence type="predicted"/>
<keyword evidence="1" id="KW-0812">Transmembrane</keyword>
<feature type="transmembrane region" description="Helical" evidence="1">
    <location>
        <begin position="64"/>
        <end position="87"/>
    </location>
</feature>
<name>A0ABP8LXR8_9BACT</name>
<sequence>MLLGAAIGLVLISFFLLGAGEPAPEWPRLWWVRPLGVVPAAGALGGLFYSIMDPVRRKGGWRTALAYIASLWVFFLVLWLGTVLGLAGTMWD</sequence>